<evidence type="ECO:0000256" key="2">
    <source>
        <dbReference type="ARBA" id="ARBA00004496"/>
    </source>
</evidence>
<evidence type="ECO:0000256" key="10">
    <source>
        <dbReference type="ARBA" id="ARBA00023235"/>
    </source>
</evidence>
<dbReference type="Pfam" id="PF00977">
    <property type="entry name" value="His_biosynth"/>
    <property type="match status" value="1"/>
</dbReference>
<evidence type="ECO:0000256" key="4">
    <source>
        <dbReference type="ARBA" id="ARBA00009667"/>
    </source>
</evidence>
<keyword evidence="7 12" id="KW-0963">Cytoplasm</keyword>
<evidence type="ECO:0000256" key="12">
    <source>
        <dbReference type="HAMAP-Rule" id="MF_01014"/>
    </source>
</evidence>
<dbReference type="HAMAP" id="MF_01014">
    <property type="entry name" value="HisA"/>
    <property type="match status" value="1"/>
</dbReference>
<dbReference type="NCBIfam" id="TIGR00007">
    <property type="entry name" value="1-(5-phosphoribosyl)-5-[(5-phosphoribosylamino)methylideneamino]imidazole-4-carboxamide isomerase"/>
    <property type="match status" value="1"/>
</dbReference>
<dbReference type="RefSeq" id="WP_088076470.1">
    <property type="nucleotide sequence ID" value="NZ_JAHQCR010000050.1"/>
</dbReference>
<organism evidence="15 16">
    <name type="scientific">Evansella alkalicola</name>
    <dbReference type="NCBI Taxonomy" id="745819"/>
    <lineage>
        <taxon>Bacteria</taxon>
        <taxon>Bacillati</taxon>
        <taxon>Bacillota</taxon>
        <taxon>Bacilli</taxon>
        <taxon>Bacillales</taxon>
        <taxon>Bacillaceae</taxon>
        <taxon>Evansella</taxon>
    </lineage>
</organism>
<dbReference type="InterPro" id="IPR044524">
    <property type="entry name" value="Isoase_HisA-like"/>
</dbReference>
<dbReference type="InterPro" id="IPR023016">
    <property type="entry name" value="HisA/PriA"/>
</dbReference>
<dbReference type="Gene3D" id="3.20.20.70">
    <property type="entry name" value="Aldolase class I"/>
    <property type="match status" value="1"/>
</dbReference>
<keyword evidence="10 12" id="KW-0413">Isomerase</keyword>
<dbReference type="PANTHER" id="PTHR43090">
    <property type="entry name" value="1-(5-PHOSPHORIBOSYL)-5-[(5-PHOSPHORIBOSYLAMINO)METHYLIDENEAMINO] IMIDAZOLE-4-CARBOXAMIDE ISOMERASE"/>
    <property type="match status" value="1"/>
</dbReference>
<dbReference type="InterPro" id="IPR013785">
    <property type="entry name" value="Aldolase_TIM"/>
</dbReference>
<evidence type="ECO:0000256" key="14">
    <source>
        <dbReference type="RuleBase" id="RU003658"/>
    </source>
</evidence>
<dbReference type="EMBL" id="JAHQCR010000050">
    <property type="protein sequence ID" value="MBU9722237.1"/>
    <property type="molecule type" value="Genomic_DNA"/>
</dbReference>
<comment type="caution">
    <text evidence="15">The sequence shown here is derived from an EMBL/GenBank/DDBJ whole genome shotgun (WGS) entry which is preliminary data.</text>
</comment>
<dbReference type="InterPro" id="IPR006063">
    <property type="entry name" value="HisA_bact_arch"/>
</dbReference>
<comment type="subcellular location">
    <subcellularLocation>
        <location evidence="2 12 14">Cytoplasm</location>
    </subcellularLocation>
</comment>
<gene>
    <name evidence="12 15" type="primary">hisA</name>
    <name evidence="15" type="ORF">KS407_12400</name>
</gene>
<feature type="active site" description="Proton donor" evidence="12">
    <location>
        <position position="139"/>
    </location>
</feature>
<comment type="pathway">
    <text evidence="3 12 14">Amino-acid biosynthesis; L-histidine biosynthesis; L-histidine from 5-phospho-alpha-D-ribose 1-diphosphate: step 4/9.</text>
</comment>
<dbReference type="GO" id="GO:0003949">
    <property type="term" value="F:1-(5-phosphoribosyl)-5-[(5-phosphoribosylamino)methylideneamino]imidazole-4-carboxamide isomerase activity"/>
    <property type="evidence" value="ECO:0007669"/>
    <property type="project" value="UniProtKB-EC"/>
</dbReference>
<accession>A0ABS6JUI6</accession>
<evidence type="ECO:0000256" key="8">
    <source>
        <dbReference type="ARBA" id="ARBA00022605"/>
    </source>
</evidence>
<dbReference type="SUPFAM" id="SSF51366">
    <property type="entry name" value="Ribulose-phoshate binding barrel"/>
    <property type="match status" value="1"/>
</dbReference>
<evidence type="ECO:0000256" key="5">
    <source>
        <dbReference type="ARBA" id="ARBA00012550"/>
    </source>
</evidence>
<sequence>MWGVKVVFTIYPAIDIRGGKCVRLLQGDYEKETVYGDSPYDMALSFAENGADWIHMVDLDGAKEGAPVNGEVVLQTAQELAGRAKVQVGGGIRTPADVVKYLDGGVSRVILGSAAISNPVFVKEMLALYGGERVAIGIDARDGYVATHGWLETSEVKAEELAVELVRYGAETFIMTDISRDGMLSGPNTEAIASLGKITGKQVIASGGVKGIEDIQELCRRSGEGIAGAIIGKALYTGRISLGDALEEAKK</sequence>
<dbReference type="InterPro" id="IPR011060">
    <property type="entry name" value="RibuloseP-bd_barrel"/>
</dbReference>
<dbReference type="InterPro" id="IPR006062">
    <property type="entry name" value="His_biosynth"/>
</dbReference>
<evidence type="ECO:0000256" key="9">
    <source>
        <dbReference type="ARBA" id="ARBA00023102"/>
    </source>
</evidence>
<comment type="catalytic activity">
    <reaction evidence="1 12 14">
        <text>1-(5-phospho-beta-D-ribosyl)-5-[(5-phospho-beta-D-ribosylamino)methylideneamino]imidazole-4-carboxamide = 5-[(5-phospho-1-deoxy-D-ribulos-1-ylimino)methylamino]-1-(5-phospho-beta-D-ribosyl)imidazole-4-carboxamide</text>
        <dbReference type="Rhea" id="RHEA:15469"/>
        <dbReference type="ChEBI" id="CHEBI:58435"/>
        <dbReference type="ChEBI" id="CHEBI:58525"/>
        <dbReference type="EC" id="5.3.1.16"/>
    </reaction>
</comment>
<protein>
    <recommendedName>
        <fullName evidence="6 12">1-(5-phosphoribosyl)-5-[(5-phosphoribosylamino)methylideneamino] imidazole-4-carboxamide isomerase</fullName>
        <ecNumber evidence="5 12">5.3.1.16</ecNumber>
    </recommendedName>
    <alternativeName>
        <fullName evidence="11 12">Phosphoribosylformimino-5-aminoimidazole carboxamide ribotide isomerase</fullName>
    </alternativeName>
</protein>
<keyword evidence="16" id="KW-1185">Reference proteome</keyword>
<dbReference type="Proteomes" id="UP000790580">
    <property type="component" value="Unassembled WGS sequence"/>
</dbReference>
<proteinExistence type="inferred from homology"/>
<dbReference type="PANTHER" id="PTHR43090:SF2">
    <property type="entry name" value="1-(5-PHOSPHORIBOSYL)-5-[(5-PHOSPHORIBOSYLAMINO)METHYLIDENEAMINO] IMIDAZOLE-4-CARBOXAMIDE ISOMERASE"/>
    <property type="match status" value="1"/>
</dbReference>
<evidence type="ECO:0000313" key="15">
    <source>
        <dbReference type="EMBL" id="MBU9722237.1"/>
    </source>
</evidence>
<keyword evidence="8 12" id="KW-0028">Amino-acid biosynthesis</keyword>
<name>A0ABS6JUI6_9BACI</name>
<evidence type="ECO:0000256" key="7">
    <source>
        <dbReference type="ARBA" id="ARBA00022490"/>
    </source>
</evidence>
<evidence type="ECO:0000256" key="3">
    <source>
        <dbReference type="ARBA" id="ARBA00005133"/>
    </source>
</evidence>
<evidence type="ECO:0000256" key="1">
    <source>
        <dbReference type="ARBA" id="ARBA00000901"/>
    </source>
</evidence>
<evidence type="ECO:0000256" key="11">
    <source>
        <dbReference type="ARBA" id="ARBA00030547"/>
    </source>
</evidence>
<comment type="similarity">
    <text evidence="4 12 13">Belongs to the HisA/HisF family.</text>
</comment>
<evidence type="ECO:0000313" key="16">
    <source>
        <dbReference type="Proteomes" id="UP000790580"/>
    </source>
</evidence>
<reference evidence="15 16" key="1">
    <citation type="submission" date="2021-06" db="EMBL/GenBank/DDBJ databases">
        <title>Bacillus sp. RD4P76, an endophyte from a halophyte.</title>
        <authorList>
            <person name="Sun J.-Q."/>
        </authorList>
    </citation>
    <scope>NUCLEOTIDE SEQUENCE [LARGE SCALE GENOMIC DNA]</scope>
    <source>
        <strain evidence="15 16">JCM 17098</strain>
    </source>
</reference>
<keyword evidence="9 12" id="KW-0368">Histidine biosynthesis</keyword>
<feature type="active site" description="Proton acceptor" evidence="12">
    <location>
        <position position="15"/>
    </location>
</feature>
<dbReference type="CDD" id="cd04732">
    <property type="entry name" value="HisA"/>
    <property type="match status" value="1"/>
</dbReference>
<evidence type="ECO:0000256" key="13">
    <source>
        <dbReference type="RuleBase" id="RU003657"/>
    </source>
</evidence>
<evidence type="ECO:0000256" key="6">
    <source>
        <dbReference type="ARBA" id="ARBA00018464"/>
    </source>
</evidence>
<dbReference type="EC" id="5.3.1.16" evidence="5 12"/>